<dbReference type="RefSeq" id="WP_122014856.1">
    <property type="nucleotide sequence ID" value="NZ_CP033169.1"/>
</dbReference>
<organism evidence="1 2">
    <name type="scientific">Biomaibacter acetigenes</name>
    <dbReference type="NCBI Taxonomy" id="2316383"/>
    <lineage>
        <taxon>Bacteria</taxon>
        <taxon>Bacillati</taxon>
        <taxon>Bacillota</taxon>
        <taxon>Clostridia</taxon>
        <taxon>Thermosediminibacterales</taxon>
        <taxon>Tepidanaerobacteraceae</taxon>
        <taxon>Biomaibacter</taxon>
    </lineage>
</organism>
<name>A0A3G2R6W6_9FIRM</name>
<keyword evidence="2" id="KW-1185">Reference proteome</keyword>
<protein>
    <submittedName>
        <fullName evidence="1">Uncharacterized protein</fullName>
    </submittedName>
</protein>
<reference evidence="1 2" key="1">
    <citation type="submission" date="2018-10" db="EMBL/GenBank/DDBJ databases">
        <authorList>
            <person name="Zhang X."/>
        </authorList>
    </citation>
    <scope>NUCLEOTIDE SEQUENCE [LARGE SCALE GENOMIC DNA]</scope>
    <source>
        <strain evidence="1 2">SK-G1</strain>
    </source>
</reference>
<dbReference type="EMBL" id="CP033169">
    <property type="protein sequence ID" value="AYO30838.1"/>
    <property type="molecule type" value="Genomic_DNA"/>
</dbReference>
<dbReference type="KEGG" id="bacg:D2962_09620"/>
<sequence>MIPKIIEKESGPPEGMTEEQLQKILYPNLLAMARILAQEIKKEKEEGDHRCNGANTVADG</sequence>
<proteinExistence type="predicted"/>
<gene>
    <name evidence="1" type="ORF">D2962_09620</name>
</gene>
<accession>A0A3G2R6W6</accession>
<evidence type="ECO:0000313" key="1">
    <source>
        <dbReference type="EMBL" id="AYO30838.1"/>
    </source>
</evidence>
<evidence type="ECO:0000313" key="2">
    <source>
        <dbReference type="Proteomes" id="UP000280960"/>
    </source>
</evidence>
<dbReference type="AlphaFoldDB" id="A0A3G2R6W6"/>
<dbReference type="Proteomes" id="UP000280960">
    <property type="component" value="Chromosome"/>
</dbReference>